<dbReference type="Gene3D" id="2.60.40.10">
    <property type="entry name" value="Immunoglobulins"/>
    <property type="match status" value="1"/>
</dbReference>
<dbReference type="Proteomes" id="UP000063699">
    <property type="component" value="Chromosome"/>
</dbReference>
<accession>A0A0N9HX71</accession>
<proteinExistence type="predicted"/>
<keyword evidence="5" id="KW-1185">Reference proteome</keyword>
<reference evidence="4 5" key="1">
    <citation type="submission" date="2015-07" db="EMBL/GenBank/DDBJ databases">
        <title>Genome sequencing of Kibdelosporangium phytohabitans.</title>
        <authorList>
            <person name="Qin S."/>
            <person name="Xing K."/>
        </authorList>
    </citation>
    <scope>NUCLEOTIDE SEQUENCE [LARGE SCALE GENOMIC DNA]</scope>
    <source>
        <strain evidence="4 5">KLBMP1111</strain>
    </source>
</reference>
<dbReference type="InterPro" id="IPR003961">
    <property type="entry name" value="FN3_dom"/>
</dbReference>
<feature type="domain" description="Fibronectin type-III" evidence="3">
    <location>
        <begin position="245"/>
        <end position="336"/>
    </location>
</feature>
<sequence length="465" mass="50754">MAIFNRLAQNRPTNGIVVLNGSRSMPELPFNAAWGTAIGKLAASGTKTLVYVDTGYLGVDFGHGSHRTRAGGTSIPEWLEQIRRDVDDWYDAYGPSGIGGIFLDQTILLCGPGDEYAKIYTQIRDHIRAKHPGAYIVINPGAPAERCYEDVADTMVSFEGDFDTYLTHTSPDWQRDHPESRKFWHLVHDVPTEADMRTAVARSKSNNAGFVYTTERTMQPYPWSGLASYWDAQLVAASGITDITPPHPPVGLTATTRADPAGARVRLSWQTPTDDVAISGYEVYANRVKIAETYDNAHQVTGLPHDKPYEFAIKARDAAGNLSAGSAPLLITTPSAGPPLTDAAVCLTPDFAEYRVSFGAVFAHHRVFIDSDDNPATGWNLPPGLPSGVDLLIENSFLYRYTGPGWAWERVPEAQPLVGEFGGSFTWRVPLAGHTRHTVVFSGFTADDPPDEYSPVITAEQVPSC</sequence>
<dbReference type="AlphaFoldDB" id="A0A0N9HX71"/>
<dbReference type="SMART" id="SM00060">
    <property type="entry name" value="FN3"/>
    <property type="match status" value="1"/>
</dbReference>
<dbReference type="GO" id="GO:0016798">
    <property type="term" value="F:hydrolase activity, acting on glycosyl bonds"/>
    <property type="evidence" value="ECO:0007669"/>
    <property type="project" value="UniProtKB-KW"/>
</dbReference>
<keyword evidence="2" id="KW-0624">Polysaccharide degradation</keyword>
<keyword evidence="1" id="KW-0378">Hydrolase</keyword>
<dbReference type="PANTHER" id="PTHR35040:SF7">
    <property type="entry name" value="FIBRONECTIN TYPE-III DOMAIN-CONTAINING PROTEIN-RELATED"/>
    <property type="match status" value="1"/>
</dbReference>
<dbReference type="Pfam" id="PF00041">
    <property type="entry name" value="fn3"/>
    <property type="match status" value="1"/>
</dbReference>
<dbReference type="EMBL" id="CP012752">
    <property type="protein sequence ID" value="ALG06740.1"/>
    <property type="molecule type" value="Genomic_DNA"/>
</dbReference>
<dbReference type="InterPro" id="IPR036116">
    <property type="entry name" value="FN3_sf"/>
</dbReference>
<dbReference type="SUPFAM" id="SSF49265">
    <property type="entry name" value="Fibronectin type III"/>
    <property type="match status" value="1"/>
</dbReference>
<evidence type="ECO:0000256" key="2">
    <source>
        <dbReference type="ARBA" id="ARBA00023326"/>
    </source>
</evidence>
<dbReference type="GO" id="GO:0000272">
    <property type="term" value="P:polysaccharide catabolic process"/>
    <property type="evidence" value="ECO:0007669"/>
    <property type="project" value="UniProtKB-KW"/>
</dbReference>
<keyword evidence="2" id="KW-0119">Carbohydrate metabolism</keyword>
<evidence type="ECO:0000313" key="4">
    <source>
        <dbReference type="EMBL" id="ALG06740.1"/>
    </source>
</evidence>
<dbReference type="CDD" id="cd00063">
    <property type="entry name" value="FN3"/>
    <property type="match status" value="1"/>
</dbReference>
<dbReference type="InterPro" id="IPR021986">
    <property type="entry name" value="Spherulin4"/>
</dbReference>
<dbReference type="Pfam" id="PF12138">
    <property type="entry name" value="Spherulin4"/>
    <property type="match status" value="1"/>
</dbReference>
<evidence type="ECO:0000256" key="1">
    <source>
        <dbReference type="ARBA" id="ARBA00023295"/>
    </source>
</evidence>
<dbReference type="PANTHER" id="PTHR35040">
    <property type="match status" value="1"/>
</dbReference>
<dbReference type="InterPro" id="IPR013783">
    <property type="entry name" value="Ig-like_fold"/>
</dbReference>
<evidence type="ECO:0000259" key="3">
    <source>
        <dbReference type="PROSITE" id="PS50853"/>
    </source>
</evidence>
<keyword evidence="1" id="KW-0326">Glycosidase</keyword>
<evidence type="ECO:0000313" key="5">
    <source>
        <dbReference type="Proteomes" id="UP000063699"/>
    </source>
</evidence>
<organism evidence="4 5">
    <name type="scientific">Kibdelosporangium phytohabitans</name>
    <dbReference type="NCBI Taxonomy" id="860235"/>
    <lineage>
        <taxon>Bacteria</taxon>
        <taxon>Bacillati</taxon>
        <taxon>Actinomycetota</taxon>
        <taxon>Actinomycetes</taxon>
        <taxon>Pseudonocardiales</taxon>
        <taxon>Pseudonocardiaceae</taxon>
        <taxon>Kibdelosporangium</taxon>
    </lineage>
</organism>
<dbReference type="KEGG" id="kphy:AOZ06_07180"/>
<gene>
    <name evidence="4" type="ORF">AOZ06_07180</name>
</gene>
<name>A0A0N9HX71_9PSEU</name>
<protein>
    <recommendedName>
        <fullName evidence="3">Fibronectin type-III domain-containing protein</fullName>
    </recommendedName>
</protein>
<dbReference type="STRING" id="860235.AOZ06_07180"/>
<dbReference type="PROSITE" id="PS50853">
    <property type="entry name" value="FN3"/>
    <property type="match status" value="1"/>
</dbReference>